<organism evidence="1">
    <name type="scientific">viral metagenome</name>
    <dbReference type="NCBI Taxonomy" id="1070528"/>
    <lineage>
        <taxon>unclassified sequences</taxon>
        <taxon>metagenomes</taxon>
        <taxon>organismal metagenomes</taxon>
    </lineage>
</organism>
<accession>A0A6C0LN30</accession>
<evidence type="ECO:0000313" key="1">
    <source>
        <dbReference type="EMBL" id="QHU31760.1"/>
    </source>
</evidence>
<protein>
    <submittedName>
        <fullName evidence="1">Uncharacterized protein</fullName>
    </submittedName>
</protein>
<dbReference type="AlphaFoldDB" id="A0A6C0LN30"/>
<proteinExistence type="predicted"/>
<reference evidence="1" key="1">
    <citation type="journal article" date="2020" name="Nature">
        <title>Giant virus diversity and host interactions through global metagenomics.</title>
        <authorList>
            <person name="Schulz F."/>
            <person name="Roux S."/>
            <person name="Paez-Espino D."/>
            <person name="Jungbluth S."/>
            <person name="Walsh D.A."/>
            <person name="Denef V.J."/>
            <person name="McMahon K.D."/>
            <person name="Konstantinidis K.T."/>
            <person name="Eloe-Fadrosh E.A."/>
            <person name="Kyrpides N.C."/>
            <person name="Woyke T."/>
        </authorList>
    </citation>
    <scope>NUCLEOTIDE SEQUENCE</scope>
    <source>
        <strain evidence="1">GVMAG-M-3300027963-41</strain>
    </source>
</reference>
<sequence length="286" mass="34138">MDVALFVSGRLLGYDTCLLPFLNRFSKDYNIKVFFSINTLSLGEGEDMNTIISNLKRLLGIRFGDIYYEEYKLPYDYVQTKLQNRIDVFLYNQMSCFYNDKQNLRIIEDYQRKYNITFDVISKIRSDIYPTKYCIYFKQDEPDTLMIHTAYTFIRHWGHVFEHFPYAMVSDAFAYGNMKSMRIYCKTYDWILEQNKLRNGRYVYTFEILLTDSILNHCIGDYDDGHNNPTISENQLFDIFFNNSNNIKISYSIDIEYHLMPTDMRSKNNFIVDKTNVLTYTHSCPE</sequence>
<name>A0A6C0LN30_9ZZZZ</name>
<dbReference type="EMBL" id="MN740532">
    <property type="protein sequence ID" value="QHU31760.1"/>
    <property type="molecule type" value="Genomic_DNA"/>
</dbReference>